<dbReference type="CDD" id="cd12283">
    <property type="entry name" value="RRM1_RBM39_like"/>
    <property type="match status" value="1"/>
</dbReference>
<feature type="compositionally biased region" description="Basic and acidic residues" evidence="5">
    <location>
        <begin position="96"/>
        <end position="106"/>
    </location>
</feature>
<dbReference type="GO" id="GO:0006397">
    <property type="term" value="P:mRNA processing"/>
    <property type="evidence" value="ECO:0007669"/>
    <property type="project" value="InterPro"/>
</dbReference>
<dbReference type="PANTHER" id="PTHR48036">
    <property type="entry name" value="SPLICING FACTOR (PAD-1), PUTATIVE (AFU_ORTHOLOGUE AFUA_1G15810)-RELATED"/>
    <property type="match status" value="1"/>
</dbReference>
<dbReference type="InterPro" id="IPR006509">
    <property type="entry name" value="RBM39_SF"/>
</dbReference>
<dbReference type="Gene3D" id="3.30.70.330">
    <property type="match status" value="3"/>
</dbReference>
<evidence type="ECO:0000256" key="5">
    <source>
        <dbReference type="SAM" id="MobiDB-lite"/>
    </source>
</evidence>
<feature type="compositionally biased region" description="Basic and acidic residues" evidence="5">
    <location>
        <begin position="35"/>
        <end position="57"/>
    </location>
</feature>
<dbReference type="CDD" id="cd12285">
    <property type="entry name" value="RRM3_RBM39_like"/>
    <property type="match status" value="1"/>
</dbReference>
<keyword evidence="2" id="KW-0677">Repeat</keyword>
<gene>
    <name evidence="7" type="ORF">BU16DRAFT_529731</name>
</gene>
<feature type="compositionally biased region" description="Basic and acidic residues" evidence="5">
    <location>
        <begin position="441"/>
        <end position="455"/>
    </location>
</feature>
<name>A0A6A6QJW9_9PEZI</name>
<feature type="domain" description="RRM" evidence="6">
    <location>
        <begin position="279"/>
        <end position="356"/>
    </location>
</feature>
<keyword evidence="1" id="KW-0597">Phosphoprotein</keyword>
<feature type="compositionally biased region" description="Basic and acidic residues" evidence="5">
    <location>
        <begin position="115"/>
        <end position="145"/>
    </location>
</feature>
<evidence type="ECO:0000259" key="6">
    <source>
        <dbReference type="PROSITE" id="PS50102"/>
    </source>
</evidence>
<evidence type="ECO:0000313" key="7">
    <source>
        <dbReference type="EMBL" id="KAF2492399.1"/>
    </source>
</evidence>
<dbReference type="Pfam" id="PF00076">
    <property type="entry name" value="RRM_1"/>
    <property type="match status" value="2"/>
</dbReference>
<evidence type="ECO:0000256" key="2">
    <source>
        <dbReference type="ARBA" id="ARBA00022737"/>
    </source>
</evidence>
<feature type="domain" description="RRM" evidence="6">
    <location>
        <begin position="181"/>
        <end position="258"/>
    </location>
</feature>
<accession>A0A6A6QJW9</accession>
<dbReference type="InterPro" id="IPR000504">
    <property type="entry name" value="RRM_dom"/>
</dbReference>
<feature type="region of interest" description="Disordered" evidence="5">
    <location>
        <begin position="22"/>
        <end position="179"/>
    </location>
</feature>
<proteinExistence type="predicted"/>
<dbReference type="InterPro" id="IPR012677">
    <property type="entry name" value="Nucleotide-bd_a/b_plait_sf"/>
</dbReference>
<evidence type="ECO:0000256" key="4">
    <source>
        <dbReference type="PROSITE-ProRule" id="PRU00176"/>
    </source>
</evidence>
<feature type="region of interest" description="Disordered" evidence="5">
    <location>
        <begin position="384"/>
        <end position="418"/>
    </location>
</feature>
<keyword evidence="8" id="KW-1185">Reference proteome</keyword>
<dbReference type="SMART" id="SM00360">
    <property type="entry name" value="RRM"/>
    <property type="match status" value="2"/>
</dbReference>
<dbReference type="NCBIfam" id="TIGR01622">
    <property type="entry name" value="SF-CC1"/>
    <property type="match status" value="1"/>
</dbReference>
<evidence type="ECO:0000256" key="3">
    <source>
        <dbReference type="ARBA" id="ARBA00022884"/>
    </source>
</evidence>
<dbReference type="EMBL" id="MU004194">
    <property type="protein sequence ID" value="KAF2492399.1"/>
    <property type="molecule type" value="Genomic_DNA"/>
</dbReference>
<dbReference type="OrthoDB" id="5411533at2759"/>
<dbReference type="GO" id="GO:0003723">
    <property type="term" value="F:RNA binding"/>
    <property type="evidence" value="ECO:0007669"/>
    <property type="project" value="UniProtKB-UniRule"/>
</dbReference>
<organism evidence="7 8">
    <name type="scientific">Lophium mytilinum</name>
    <dbReference type="NCBI Taxonomy" id="390894"/>
    <lineage>
        <taxon>Eukaryota</taxon>
        <taxon>Fungi</taxon>
        <taxon>Dikarya</taxon>
        <taxon>Ascomycota</taxon>
        <taxon>Pezizomycotina</taxon>
        <taxon>Dothideomycetes</taxon>
        <taxon>Pleosporomycetidae</taxon>
        <taxon>Mytilinidiales</taxon>
        <taxon>Mytilinidiaceae</taxon>
        <taxon>Lophium</taxon>
    </lineage>
</organism>
<dbReference type="InterPro" id="IPR035979">
    <property type="entry name" value="RBD_domain_sf"/>
</dbReference>
<dbReference type="PROSITE" id="PS50102">
    <property type="entry name" value="RRM"/>
    <property type="match status" value="2"/>
</dbReference>
<dbReference type="AlphaFoldDB" id="A0A6A6QJW9"/>
<sequence length="572" mass="64296">MATPGLQDIEALLEEAAEAAAAKDRASLLSAEKNGNGEHNRDRDRARAHDRDREHRRDRSRTKIKKEDDDVDMDAPGSGRSRDSQHDRHRSRSPRRRDDRRGDYYRASHRRTRSRSPDRHYQPRGIRRDRDRDGPRERDNRDNRNSYRGGRYGRRSSRDESPKRRAKTPEPMLTEDERDRRTVFVQQLAARLEHKHLHEFFSKVGRVKDAQIVKDRVSGRSKGVGYVEFYDEESVAAAIALTGQKLKGVPIIAQHTEAEKNRQARAEGAPSAASGVPFHRLYVGNVHFSITEADLTTVFEPFGELEFVQLQKEENGRSRGYGFVQFHDPIQAKEALEKMNGFELAGRPIRVGLGNDKFTPESTANLLRSFNGQAQPQFQGSAFSGHGGRGIHAGGAGGNFERTGGRDTDRGAGGASALDDTDVVGVNFSNYSRDSLMRKLARADDPQPANNERKAPQVNRRPATRVPAPMASQCLVIKEMYNQTELEKEGPNWKRELIDEIGEECRAMYGDVAHVGVDPVTSPGDVYIKFIDIAAGTRGLNGLNGRFFNQHMITAEPVSDAMYKIRFPDSEE</sequence>
<reference evidence="7" key="1">
    <citation type="journal article" date="2020" name="Stud. Mycol.">
        <title>101 Dothideomycetes genomes: a test case for predicting lifestyles and emergence of pathogens.</title>
        <authorList>
            <person name="Haridas S."/>
            <person name="Albert R."/>
            <person name="Binder M."/>
            <person name="Bloem J."/>
            <person name="Labutti K."/>
            <person name="Salamov A."/>
            <person name="Andreopoulos B."/>
            <person name="Baker S."/>
            <person name="Barry K."/>
            <person name="Bills G."/>
            <person name="Bluhm B."/>
            <person name="Cannon C."/>
            <person name="Castanera R."/>
            <person name="Culley D."/>
            <person name="Daum C."/>
            <person name="Ezra D."/>
            <person name="Gonzalez J."/>
            <person name="Henrissat B."/>
            <person name="Kuo A."/>
            <person name="Liang C."/>
            <person name="Lipzen A."/>
            <person name="Lutzoni F."/>
            <person name="Magnuson J."/>
            <person name="Mondo S."/>
            <person name="Nolan M."/>
            <person name="Ohm R."/>
            <person name="Pangilinan J."/>
            <person name="Park H.-J."/>
            <person name="Ramirez L."/>
            <person name="Alfaro M."/>
            <person name="Sun H."/>
            <person name="Tritt A."/>
            <person name="Yoshinaga Y."/>
            <person name="Zwiers L.-H."/>
            <person name="Turgeon B."/>
            <person name="Goodwin S."/>
            <person name="Spatafora J."/>
            <person name="Crous P."/>
            <person name="Grigoriev I."/>
        </authorList>
    </citation>
    <scope>NUCLEOTIDE SEQUENCE</scope>
    <source>
        <strain evidence="7">CBS 269.34</strain>
    </source>
</reference>
<dbReference type="CDD" id="cd12284">
    <property type="entry name" value="RRM2_RBM23_RBM39"/>
    <property type="match status" value="1"/>
</dbReference>
<dbReference type="Proteomes" id="UP000799750">
    <property type="component" value="Unassembled WGS sequence"/>
</dbReference>
<dbReference type="InterPro" id="IPR029123">
    <property type="entry name" value="RBM39_linker"/>
</dbReference>
<feature type="region of interest" description="Disordered" evidence="5">
    <location>
        <begin position="441"/>
        <end position="465"/>
    </location>
</feature>
<feature type="compositionally biased region" description="Gly residues" evidence="5">
    <location>
        <begin position="385"/>
        <end position="398"/>
    </location>
</feature>
<protein>
    <submittedName>
        <fullName evidence="7">Splicing factor, CC1-like protein</fullName>
    </submittedName>
</protein>
<evidence type="ECO:0000256" key="1">
    <source>
        <dbReference type="ARBA" id="ARBA00022553"/>
    </source>
</evidence>
<dbReference type="GO" id="GO:0005634">
    <property type="term" value="C:nucleus"/>
    <property type="evidence" value="ECO:0007669"/>
    <property type="project" value="InterPro"/>
</dbReference>
<keyword evidence="3 4" id="KW-0694">RNA-binding</keyword>
<evidence type="ECO:0000313" key="8">
    <source>
        <dbReference type="Proteomes" id="UP000799750"/>
    </source>
</evidence>
<dbReference type="Pfam" id="PF15519">
    <property type="entry name" value="RBM39linker"/>
    <property type="match status" value="1"/>
</dbReference>
<dbReference type="SUPFAM" id="SSF54928">
    <property type="entry name" value="RNA-binding domain, RBD"/>
    <property type="match status" value="3"/>
</dbReference>